<name>A0A368FIG3_ANCCA</name>
<reference evidence="1 2" key="1">
    <citation type="submission" date="2014-10" db="EMBL/GenBank/DDBJ databases">
        <title>Draft genome of the hookworm Ancylostoma caninum.</title>
        <authorList>
            <person name="Mitreva M."/>
        </authorList>
    </citation>
    <scope>NUCLEOTIDE SEQUENCE [LARGE SCALE GENOMIC DNA]</scope>
    <source>
        <strain evidence="1 2">Baltimore</strain>
    </source>
</reference>
<organism evidence="1 2">
    <name type="scientific">Ancylostoma caninum</name>
    <name type="common">Dog hookworm</name>
    <dbReference type="NCBI Taxonomy" id="29170"/>
    <lineage>
        <taxon>Eukaryota</taxon>
        <taxon>Metazoa</taxon>
        <taxon>Ecdysozoa</taxon>
        <taxon>Nematoda</taxon>
        <taxon>Chromadorea</taxon>
        <taxon>Rhabditida</taxon>
        <taxon>Rhabditina</taxon>
        <taxon>Rhabditomorpha</taxon>
        <taxon>Strongyloidea</taxon>
        <taxon>Ancylostomatidae</taxon>
        <taxon>Ancylostomatinae</taxon>
        <taxon>Ancylostoma</taxon>
    </lineage>
</organism>
<evidence type="ECO:0000313" key="2">
    <source>
        <dbReference type="Proteomes" id="UP000252519"/>
    </source>
</evidence>
<dbReference type="AlphaFoldDB" id="A0A368FIG3"/>
<dbReference type="EMBL" id="JOJR01001467">
    <property type="protein sequence ID" value="RCN30779.1"/>
    <property type="molecule type" value="Genomic_DNA"/>
</dbReference>
<dbReference type="Proteomes" id="UP000252519">
    <property type="component" value="Unassembled WGS sequence"/>
</dbReference>
<evidence type="ECO:0000313" key="1">
    <source>
        <dbReference type="EMBL" id="RCN30779.1"/>
    </source>
</evidence>
<comment type="caution">
    <text evidence="1">The sequence shown here is derived from an EMBL/GenBank/DDBJ whole genome shotgun (WGS) entry which is preliminary data.</text>
</comment>
<accession>A0A368FIG3</accession>
<sequence>MSDELPEDLRRILTAQTKVNPPRSITLPVLPKIGSSISKRSSAQSLNKATSSKKESVEQISLPRLTDDMDNMSLIARRTPIVDSGVIGDDLKFNYSFIPNHEILRSANSTAHGSGGGSLIANAVAAPSDFDRTFVIRRGTPHPSNDSISLLDLKLATIPQSLPDMVGLQNAVDNLSSHRIASILDACRLYDRELRGYLSVPSLIKCFGEVVPSVHSPSSPWRLFLHSLAPDGEFVEYEKLLELVEKHRPKEHNVETIPDLIVSSEDGKAVALIKPSTGQENRERTRAQCQVITELEVLLMRNPELTLDRLKTATTKQVCSILLIHYCYGYGKKCG</sequence>
<protein>
    <submittedName>
        <fullName evidence="1">Uncharacterized protein</fullName>
    </submittedName>
</protein>
<gene>
    <name evidence="1" type="ORF">ANCCAN_23441</name>
</gene>
<dbReference type="OrthoDB" id="5778779at2759"/>
<keyword evidence="2" id="KW-1185">Reference proteome</keyword>
<proteinExistence type="predicted"/>